<evidence type="ECO:0000256" key="1">
    <source>
        <dbReference type="ARBA" id="ARBA00005384"/>
    </source>
</evidence>
<reference evidence="9" key="1">
    <citation type="journal article" date="2019" name="Int. J. Syst. Evol. Microbiol.">
        <title>The Global Catalogue of Microorganisms (GCM) 10K type strain sequencing project: providing services to taxonomists for standard genome sequencing and annotation.</title>
        <authorList>
            <consortium name="The Broad Institute Genomics Platform"/>
            <consortium name="The Broad Institute Genome Sequencing Center for Infectious Disease"/>
            <person name="Wu L."/>
            <person name="Ma J."/>
        </authorList>
    </citation>
    <scope>NUCLEOTIDE SEQUENCE [LARGE SCALE GENOMIC DNA]</scope>
    <source>
        <strain evidence="9">JCM 18304</strain>
    </source>
</reference>
<dbReference type="GO" id="GO:0008483">
    <property type="term" value="F:transaminase activity"/>
    <property type="evidence" value="ECO:0007669"/>
    <property type="project" value="UniProtKB-KW"/>
</dbReference>
<evidence type="ECO:0000256" key="4">
    <source>
        <dbReference type="ARBA" id="ARBA00023125"/>
    </source>
</evidence>
<gene>
    <name evidence="8" type="ORF">GCM10023322_16870</name>
</gene>
<keyword evidence="2" id="KW-0663">Pyridoxal phosphate</keyword>
<dbReference type="EMBL" id="BAABJQ010000004">
    <property type="protein sequence ID" value="GAA5181667.1"/>
    <property type="molecule type" value="Genomic_DNA"/>
</dbReference>
<evidence type="ECO:0000313" key="9">
    <source>
        <dbReference type="Proteomes" id="UP001501570"/>
    </source>
</evidence>
<dbReference type="InterPro" id="IPR051446">
    <property type="entry name" value="HTH_trans_reg/aminotransferase"/>
</dbReference>
<dbReference type="SUPFAM" id="SSF53383">
    <property type="entry name" value="PLP-dependent transferases"/>
    <property type="match status" value="1"/>
</dbReference>
<dbReference type="InterPro" id="IPR036390">
    <property type="entry name" value="WH_DNA-bd_sf"/>
</dbReference>
<dbReference type="CDD" id="cd00609">
    <property type="entry name" value="AAT_like"/>
    <property type="match status" value="1"/>
</dbReference>
<comment type="caution">
    <text evidence="8">The sequence shown here is derived from an EMBL/GenBank/DDBJ whole genome shotgun (WGS) entry which is preliminary data.</text>
</comment>
<dbReference type="Gene3D" id="3.40.640.10">
    <property type="entry name" value="Type I PLP-dependent aspartate aminotransferase-like (Major domain)"/>
    <property type="match status" value="1"/>
</dbReference>
<dbReference type="InterPro" id="IPR036388">
    <property type="entry name" value="WH-like_DNA-bd_sf"/>
</dbReference>
<keyword evidence="9" id="KW-1185">Reference proteome</keyword>
<keyword evidence="4" id="KW-0238">DNA-binding</keyword>
<organism evidence="8 9">
    <name type="scientific">Rugosimonospora acidiphila</name>
    <dbReference type="NCBI Taxonomy" id="556531"/>
    <lineage>
        <taxon>Bacteria</taxon>
        <taxon>Bacillati</taxon>
        <taxon>Actinomycetota</taxon>
        <taxon>Actinomycetes</taxon>
        <taxon>Micromonosporales</taxon>
        <taxon>Micromonosporaceae</taxon>
        <taxon>Rugosimonospora</taxon>
    </lineage>
</organism>
<dbReference type="Pfam" id="PF00392">
    <property type="entry name" value="GntR"/>
    <property type="match status" value="1"/>
</dbReference>
<dbReference type="Proteomes" id="UP001501570">
    <property type="component" value="Unassembled WGS sequence"/>
</dbReference>
<keyword evidence="8" id="KW-0808">Transferase</keyword>
<dbReference type="InterPro" id="IPR015421">
    <property type="entry name" value="PyrdxlP-dep_Trfase_major"/>
</dbReference>
<dbReference type="Pfam" id="PF00155">
    <property type="entry name" value="Aminotran_1_2"/>
    <property type="match status" value="1"/>
</dbReference>
<dbReference type="InterPro" id="IPR004839">
    <property type="entry name" value="Aminotransferase_I/II_large"/>
</dbReference>
<evidence type="ECO:0000256" key="6">
    <source>
        <dbReference type="SAM" id="MobiDB-lite"/>
    </source>
</evidence>
<keyword evidence="5" id="KW-0804">Transcription</keyword>
<dbReference type="InterPro" id="IPR015424">
    <property type="entry name" value="PyrdxlP-dep_Trfase"/>
</dbReference>
<keyword evidence="8" id="KW-0032">Aminotransferase</keyword>
<evidence type="ECO:0000256" key="2">
    <source>
        <dbReference type="ARBA" id="ARBA00022898"/>
    </source>
</evidence>
<dbReference type="PROSITE" id="PS50949">
    <property type="entry name" value="HTH_GNTR"/>
    <property type="match status" value="1"/>
</dbReference>
<feature type="region of interest" description="Disordered" evidence="6">
    <location>
        <begin position="46"/>
        <end position="104"/>
    </location>
</feature>
<comment type="similarity">
    <text evidence="1">In the C-terminal section; belongs to the class-I pyridoxal-phosphate-dependent aminotransferase family.</text>
</comment>
<dbReference type="PANTHER" id="PTHR46577:SF2">
    <property type="entry name" value="TRANSCRIPTIONAL REGULATORY PROTEIN"/>
    <property type="match status" value="1"/>
</dbReference>
<evidence type="ECO:0000259" key="7">
    <source>
        <dbReference type="PROSITE" id="PS50949"/>
    </source>
</evidence>
<protein>
    <submittedName>
        <fullName evidence="8">Aminotransferase class I/II-fold pyridoxal phosphate-dependent enzyme</fullName>
    </submittedName>
</protein>
<dbReference type="SMART" id="SM00345">
    <property type="entry name" value="HTH_GNTR"/>
    <property type="match status" value="1"/>
</dbReference>
<dbReference type="PANTHER" id="PTHR46577">
    <property type="entry name" value="HTH-TYPE TRANSCRIPTIONAL REGULATORY PROTEIN GABR"/>
    <property type="match status" value="1"/>
</dbReference>
<evidence type="ECO:0000256" key="3">
    <source>
        <dbReference type="ARBA" id="ARBA00023015"/>
    </source>
</evidence>
<proteinExistence type="inferred from homology"/>
<keyword evidence="3" id="KW-0805">Transcription regulation</keyword>
<dbReference type="SUPFAM" id="SSF46785">
    <property type="entry name" value="Winged helix' DNA-binding domain"/>
    <property type="match status" value="1"/>
</dbReference>
<sequence>MRRGALAAGQSLPPVRELAGTLGVSAGTVASAYQALRQRGIVETAGRNGTRIRPRPPVAPTRSVRRLPVPPGVLDLSAGEPDARLLPRVPRPEPAAPHGYGDDSPIPELAELIVARLESDGVPVPALTVTGGALDGMDRLLAAHLRPGDRVGVEDPGWSSLLDLVAAQGLTPVPIPVDEQGPSPDGLVAALSAGIDALVVTARAHNPTGATVTRGRAAALRTLLRRHPDLLLIEDDHAAELSMLSLHPLAGTTGRWAFLRSVSKPYGPDLRLAALAGDEATVARVEGRMRVGGGWVSSILQRIVARLWRDEAVTAQIDRARDSYASRRAGLRSALAARGLVAAGESGLNVWLPVPDETVAVGRLRDAGYAVAPGSLFRLATPPAIRITVSPLSMKDIEPLADAMLDAVRGAAHGYRV</sequence>
<evidence type="ECO:0000313" key="8">
    <source>
        <dbReference type="EMBL" id="GAA5181667.1"/>
    </source>
</evidence>
<dbReference type="Gene3D" id="1.10.10.10">
    <property type="entry name" value="Winged helix-like DNA-binding domain superfamily/Winged helix DNA-binding domain"/>
    <property type="match status" value="1"/>
</dbReference>
<accession>A0ABP9RP21</accession>
<dbReference type="InterPro" id="IPR000524">
    <property type="entry name" value="Tscrpt_reg_HTH_GntR"/>
</dbReference>
<feature type="domain" description="HTH gntR-type" evidence="7">
    <location>
        <begin position="1"/>
        <end position="55"/>
    </location>
</feature>
<name>A0ABP9RP21_9ACTN</name>
<evidence type="ECO:0000256" key="5">
    <source>
        <dbReference type="ARBA" id="ARBA00023163"/>
    </source>
</evidence>